<reference evidence="4 5" key="1">
    <citation type="submission" date="2007-01" db="EMBL/GenBank/DDBJ databases">
        <title>Draft genome sequence of Collinsella aerofaciens (ATCC 25986).</title>
        <authorList>
            <person name="Sudarsanam P."/>
            <person name="Ley R."/>
            <person name="Guruge J."/>
            <person name="Turnbaugh P.J."/>
            <person name="Mahowald M."/>
            <person name="Liep D."/>
            <person name="Gordon J."/>
        </authorList>
    </citation>
    <scope>NUCLEOTIDE SEQUENCE [LARGE SCALE GENOMIC DNA]</scope>
    <source>
        <strain evidence="5">ATCC 25986 / DSM 3979 / JCM 10188 / KCTC 3647 / NCTC 11838 / VPI 1003</strain>
    </source>
</reference>
<proteinExistence type="predicted"/>
<dbReference type="AlphaFoldDB" id="A4ECY6"/>
<dbReference type="Pfam" id="PF00497">
    <property type="entry name" value="SBP_bac_3"/>
    <property type="match status" value="1"/>
</dbReference>
<evidence type="ECO:0000259" key="3">
    <source>
        <dbReference type="SMART" id="SM00062"/>
    </source>
</evidence>
<gene>
    <name evidence="4" type="ORF">COLAER_02326</name>
</gene>
<protein>
    <recommendedName>
        <fullName evidence="3">Solute-binding protein family 3/N-terminal domain-containing protein</fullName>
    </recommendedName>
</protein>
<dbReference type="PANTHER" id="PTHR35936">
    <property type="entry name" value="MEMBRANE-BOUND LYTIC MUREIN TRANSGLYCOSYLASE F"/>
    <property type="match status" value="1"/>
</dbReference>
<evidence type="ECO:0000256" key="2">
    <source>
        <dbReference type="SAM" id="MobiDB-lite"/>
    </source>
</evidence>
<dbReference type="Proteomes" id="UP000002979">
    <property type="component" value="Unassembled WGS sequence"/>
</dbReference>
<organism evidence="4 5">
    <name type="scientific">Collinsella aerofaciens (strain ATCC 25986 / DSM 3979 / JCM 10188 / KCTC 3647 / NCTC 11838 / VPI 1003)</name>
    <dbReference type="NCBI Taxonomy" id="411903"/>
    <lineage>
        <taxon>Bacteria</taxon>
        <taxon>Bacillati</taxon>
        <taxon>Actinomycetota</taxon>
        <taxon>Coriobacteriia</taxon>
        <taxon>Coriobacteriales</taxon>
        <taxon>Coriobacteriaceae</taxon>
        <taxon>Collinsella</taxon>
    </lineage>
</organism>
<sequence>MRITPLTLNFSLNLAIMRYVPARLWLRTDEMPILVQDRRGQRDPRKRPRARGAIMARPRCKPHRPFYFLWGNTASRASGPVVKVAAASRANAPVRKCGVKYQVSWWEQPDIPCGARIVYDTEGRVVDMVRGSLMHAARLGAGAAAVIAVLGLSGCAFNPLSTFTTPTIDQIERETVTPTVSDDALVTPGTLTVALDTSDAPQAMQDADGNLTGYAVDAARALACRMGLKVAFVDASSADSALSDKKADIFIGDIKSAGGDISSLGTCLYDAAAVFGKSSDGESLSVSTETLNTATLGVQTSSASQEALAKQSITANQKTFSNINECFEALESGEVDYVICDSTAGGYLARLMSQISYVGTLEAPSTLGVAGLSSNDELCRAVSDALDGITVDGTLEAVHCVWYGQMPYDLTAKTVSGANVQASDSTSNETESSDDDASDNNSDGPSSSQEGTITDDDINKLNS</sequence>
<comment type="caution">
    <text evidence="4">The sequence shown here is derived from an EMBL/GenBank/DDBJ whole genome shotgun (WGS) entry which is preliminary data.</text>
</comment>
<reference evidence="4 5" key="2">
    <citation type="submission" date="2007-04" db="EMBL/GenBank/DDBJ databases">
        <authorList>
            <person name="Fulton L."/>
            <person name="Clifton S."/>
            <person name="Fulton B."/>
            <person name="Xu J."/>
            <person name="Minx P."/>
            <person name="Mardis E.R."/>
            <person name="Wilson R.K."/>
        </authorList>
    </citation>
    <scope>NUCLEOTIDE SEQUENCE [LARGE SCALE GENOMIC DNA]</scope>
    <source>
        <strain evidence="5">ATCC 25986 / DSM 3979 / JCM 10188 / KCTC 3647 / NCTC 11838 / VPI 1003</strain>
    </source>
</reference>
<dbReference type="SUPFAM" id="SSF53850">
    <property type="entry name" value="Periplasmic binding protein-like II"/>
    <property type="match status" value="1"/>
</dbReference>
<evidence type="ECO:0000313" key="4">
    <source>
        <dbReference type="EMBL" id="EBA38537.1"/>
    </source>
</evidence>
<dbReference type="Gene3D" id="3.40.190.10">
    <property type="entry name" value="Periplasmic binding protein-like II"/>
    <property type="match status" value="2"/>
</dbReference>
<evidence type="ECO:0000313" key="5">
    <source>
        <dbReference type="Proteomes" id="UP000002979"/>
    </source>
</evidence>
<evidence type="ECO:0000256" key="1">
    <source>
        <dbReference type="ARBA" id="ARBA00022729"/>
    </source>
</evidence>
<name>A4ECY6_COLAA</name>
<keyword evidence="1" id="KW-0732">Signal</keyword>
<feature type="domain" description="Solute-binding protein family 3/N-terminal" evidence="3">
    <location>
        <begin position="190"/>
        <end position="418"/>
    </location>
</feature>
<accession>A4ECY6</accession>
<feature type="compositionally biased region" description="Low complexity" evidence="2">
    <location>
        <begin position="439"/>
        <end position="448"/>
    </location>
</feature>
<dbReference type="SMART" id="SM00062">
    <property type="entry name" value="PBPb"/>
    <property type="match status" value="1"/>
</dbReference>
<dbReference type="PANTHER" id="PTHR35936:SF17">
    <property type="entry name" value="ARGININE-BINDING EXTRACELLULAR PROTEIN ARTP"/>
    <property type="match status" value="1"/>
</dbReference>
<dbReference type="EMBL" id="AAVN02000015">
    <property type="protein sequence ID" value="EBA38537.1"/>
    <property type="molecule type" value="Genomic_DNA"/>
</dbReference>
<dbReference type="InterPro" id="IPR001638">
    <property type="entry name" value="Solute-binding_3/MltF_N"/>
</dbReference>
<feature type="region of interest" description="Disordered" evidence="2">
    <location>
        <begin position="420"/>
        <end position="463"/>
    </location>
</feature>